<evidence type="ECO:0000259" key="1">
    <source>
        <dbReference type="Pfam" id="PF00078"/>
    </source>
</evidence>
<gene>
    <name evidence="2" type="primary">pol</name>
    <name evidence="2" type="ORF">EVAR_40031_1</name>
</gene>
<keyword evidence="2" id="KW-0695">RNA-directed DNA polymerase</keyword>
<dbReference type="AlphaFoldDB" id="A0A4C1WBW9"/>
<dbReference type="InterPro" id="IPR000477">
    <property type="entry name" value="RT_dom"/>
</dbReference>
<name>A0A4C1WBW9_EUMVA</name>
<organism evidence="2 3">
    <name type="scientific">Eumeta variegata</name>
    <name type="common">Bagworm moth</name>
    <name type="synonym">Eumeta japonica</name>
    <dbReference type="NCBI Taxonomy" id="151549"/>
    <lineage>
        <taxon>Eukaryota</taxon>
        <taxon>Metazoa</taxon>
        <taxon>Ecdysozoa</taxon>
        <taxon>Arthropoda</taxon>
        <taxon>Hexapoda</taxon>
        <taxon>Insecta</taxon>
        <taxon>Pterygota</taxon>
        <taxon>Neoptera</taxon>
        <taxon>Endopterygota</taxon>
        <taxon>Lepidoptera</taxon>
        <taxon>Glossata</taxon>
        <taxon>Ditrysia</taxon>
        <taxon>Tineoidea</taxon>
        <taxon>Psychidae</taxon>
        <taxon>Oiketicinae</taxon>
        <taxon>Eumeta</taxon>
    </lineage>
</organism>
<dbReference type="EMBL" id="BGZK01000506">
    <property type="protein sequence ID" value="GBP47635.1"/>
    <property type="molecule type" value="Genomic_DNA"/>
</dbReference>
<keyword evidence="2" id="KW-0808">Transferase</keyword>
<keyword evidence="2" id="KW-0548">Nucleotidyltransferase</keyword>
<feature type="domain" description="Reverse transcriptase" evidence="1">
    <location>
        <begin position="3"/>
        <end position="71"/>
    </location>
</feature>
<dbReference type="STRING" id="151549.A0A4C1WBW9"/>
<keyword evidence="3" id="KW-1185">Reference proteome</keyword>
<accession>A0A4C1WBW9</accession>
<comment type="caution">
    <text evidence="2">The sequence shown here is derived from an EMBL/GenBank/DDBJ whole genome shotgun (WGS) entry which is preliminary data.</text>
</comment>
<evidence type="ECO:0000313" key="2">
    <source>
        <dbReference type="EMBL" id="GBP47635.1"/>
    </source>
</evidence>
<sequence length="176" mass="20320">MRAGVPQGYTIFPVLYSTYINDIPRLKTGVQLALFADDTALFLRSNCLRNILPRLQRAIDELTQWLRLSRIETITFARRHWALSRSVILPCGCPQPVTIFAKYWLVCRDYLHYRYRVNEMRPGGCVRPLSFFYSNASANGVKERSLVTRSRSHARLKQNATMNDAFSCVQPAFIEL</sequence>
<dbReference type="Pfam" id="PF00078">
    <property type="entry name" value="RVT_1"/>
    <property type="match status" value="1"/>
</dbReference>
<evidence type="ECO:0000313" key="3">
    <source>
        <dbReference type="Proteomes" id="UP000299102"/>
    </source>
</evidence>
<dbReference type="OrthoDB" id="6761817at2759"/>
<reference evidence="2 3" key="1">
    <citation type="journal article" date="2019" name="Commun. Biol.">
        <title>The bagworm genome reveals a unique fibroin gene that provides high tensile strength.</title>
        <authorList>
            <person name="Kono N."/>
            <person name="Nakamura H."/>
            <person name="Ohtoshi R."/>
            <person name="Tomita M."/>
            <person name="Numata K."/>
            <person name="Arakawa K."/>
        </authorList>
    </citation>
    <scope>NUCLEOTIDE SEQUENCE [LARGE SCALE GENOMIC DNA]</scope>
</reference>
<dbReference type="GO" id="GO:0003964">
    <property type="term" value="F:RNA-directed DNA polymerase activity"/>
    <property type="evidence" value="ECO:0007669"/>
    <property type="project" value="UniProtKB-KW"/>
</dbReference>
<dbReference type="Proteomes" id="UP000299102">
    <property type="component" value="Unassembled WGS sequence"/>
</dbReference>
<proteinExistence type="predicted"/>
<protein>
    <submittedName>
        <fullName evidence="2">RNA-directed DNA polymerase from mobile element jockey</fullName>
    </submittedName>
</protein>